<evidence type="ECO:0000313" key="3">
    <source>
        <dbReference type="Proteomes" id="UP000192917"/>
    </source>
</evidence>
<dbReference type="EMBL" id="FWZX01000075">
    <property type="protein sequence ID" value="SMF85923.1"/>
    <property type="molecule type" value="Genomic_DNA"/>
</dbReference>
<sequence length="115" mass="11859">MAPITLSKPIELRAKETGEVLVSITELTFREPEFGDLAAFDQGSGKVDGLIHLAARLAGIEVANMRKLCLADSMRVIDVIQGFLPAGLLTGAIAQPSSQAPSGSPQASSGGAPQS</sequence>
<proteinExistence type="predicted"/>
<accession>A0A1Y6CZP6</accession>
<dbReference type="STRING" id="560819.SAMN05428998_1752"/>
<dbReference type="AlphaFoldDB" id="A0A1Y6CZP6"/>
<evidence type="ECO:0000256" key="1">
    <source>
        <dbReference type="SAM" id="MobiDB-lite"/>
    </source>
</evidence>
<name>A0A1Y6CZP6_9PROT</name>
<evidence type="ECO:0000313" key="2">
    <source>
        <dbReference type="EMBL" id="SMF85923.1"/>
    </source>
</evidence>
<dbReference type="Pfam" id="PF10109">
    <property type="entry name" value="Phage_TAC_7"/>
    <property type="match status" value="1"/>
</dbReference>
<protein>
    <submittedName>
        <fullName evidence="2">Phage tail assembly chaperone protein, E, or 41 or 14</fullName>
    </submittedName>
</protein>
<dbReference type="InterPro" id="IPR019289">
    <property type="entry name" value="Phage_tail_E/E"/>
</dbReference>
<keyword evidence="3" id="KW-1185">Reference proteome</keyword>
<organism evidence="2 3">
    <name type="scientific">Tistlia consotensis USBA 355</name>
    <dbReference type="NCBI Taxonomy" id="560819"/>
    <lineage>
        <taxon>Bacteria</taxon>
        <taxon>Pseudomonadati</taxon>
        <taxon>Pseudomonadota</taxon>
        <taxon>Alphaproteobacteria</taxon>
        <taxon>Rhodospirillales</taxon>
        <taxon>Rhodovibrionaceae</taxon>
        <taxon>Tistlia</taxon>
    </lineage>
</organism>
<feature type="region of interest" description="Disordered" evidence="1">
    <location>
        <begin position="94"/>
        <end position="115"/>
    </location>
</feature>
<gene>
    <name evidence="2" type="ORF">SAMN05428998_1752</name>
</gene>
<dbReference type="Proteomes" id="UP000192917">
    <property type="component" value="Unassembled WGS sequence"/>
</dbReference>
<reference evidence="2 3" key="1">
    <citation type="submission" date="2017-04" db="EMBL/GenBank/DDBJ databases">
        <authorList>
            <person name="Afonso C.L."/>
            <person name="Miller P.J."/>
            <person name="Scott M.A."/>
            <person name="Spackman E."/>
            <person name="Goraichik I."/>
            <person name="Dimitrov K.M."/>
            <person name="Suarez D.L."/>
            <person name="Swayne D.E."/>
        </authorList>
    </citation>
    <scope>NUCLEOTIDE SEQUENCE [LARGE SCALE GENOMIC DNA]</scope>
    <source>
        <strain evidence="2 3">USBA 355</strain>
    </source>
</reference>
<dbReference type="RefSeq" id="WP_085127544.1">
    <property type="nucleotide sequence ID" value="NZ_FWZX01000075.1"/>
</dbReference>